<gene>
    <name evidence="21" type="ORF">SAMN04488047_10953</name>
</gene>
<dbReference type="AlphaFoldDB" id="A0A1I5RT78"/>
<keyword evidence="18" id="KW-0732">Signal</keyword>
<dbReference type="SUPFAM" id="SSF49503">
    <property type="entry name" value="Cupredoxins"/>
    <property type="match status" value="1"/>
</dbReference>
<keyword evidence="5" id="KW-0679">Respiratory chain</keyword>
<dbReference type="CDD" id="cd04213">
    <property type="entry name" value="CuRO_CcO_Caa3_II"/>
    <property type="match status" value="1"/>
</dbReference>
<evidence type="ECO:0000259" key="19">
    <source>
        <dbReference type="PROSITE" id="PS50857"/>
    </source>
</evidence>
<dbReference type="RefSeq" id="WP_218153089.1">
    <property type="nucleotide sequence ID" value="NZ_FOXA01000009.1"/>
</dbReference>
<dbReference type="GO" id="GO:0020037">
    <property type="term" value="F:heme binding"/>
    <property type="evidence" value="ECO:0007669"/>
    <property type="project" value="InterPro"/>
</dbReference>
<evidence type="ECO:0000259" key="20">
    <source>
        <dbReference type="PROSITE" id="PS51007"/>
    </source>
</evidence>
<dbReference type="InterPro" id="IPR045187">
    <property type="entry name" value="CcO_II"/>
</dbReference>
<keyword evidence="22" id="KW-1185">Reference proteome</keyword>
<protein>
    <recommendedName>
        <fullName evidence="14">Cytochrome aa3 subunit 2</fullName>
    </recommendedName>
</protein>
<evidence type="ECO:0000256" key="2">
    <source>
        <dbReference type="ARBA" id="ARBA00007866"/>
    </source>
</evidence>
<keyword evidence="6 17" id="KW-0812">Transmembrane</keyword>
<dbReference type="GO" id="GO:0016491">
    <property type="term" value="F:oxidoreductase activity"/>
    <property type="evidence" value="ECO:0007669"/>
    <property type="project" value="InterPro"/>
</dbReference>
<evidence type="ECO:0000256" key="11">
    <source>
        <dbReference type="ARBA" id="ARBA00023008"/>
    </source>
</evidence>
<dbReference type="Pfam" id="PF00034">
    <property type="entry name" value="Cytochrom_C"/>
    <property type="match status" value="1"/>
</dbReference>
<evidence type="ECO:0000256" key="17">
    <source>
        <dbReference type="SAM" id="Phobius"/>
    </source>
</evidence>
<accession>A0A1I5RT78</accession>
<evidence type="ECO:0000256" key="9">
    <source>
        <dbReference type="ARBA" id="ARBA00022989"/>
    </source>
</evidence>
<evidence type="ECO:0000256" key="6">
    <source>
        <dbReference type="ARBA" id="ARBA00022692"/>
    </source>
</evidence>
<keyword evidence="8" id="KW-0249">Electron transport</keyword>
<comment type="subcellular location">
    <subcellularLocation>
        <location evidence="1">Membrane</location>
        <topology evidence="1">Multi-pass membrane protein</topology>
    </subcellularLocation>
</comment>
<keyword evidence="11" id="KW-0186">Copper</keyword>
<dbReference type="NCBIfam" id="TIGR02866">
    <property type="entry name" value="CoxB"/>
    <property type="match status" value="1"/>
</dbReference>
<dbReference type="Pfam" id="PF00116">
    <property type="entry name" value="COX2"/>
    <property type="match status" value="1"/>
</dbReference>
<evidence type="ECO:0000256" key="15">
    <source>
        <dbReference type="ARBA" id="ARBA00047816"/>
    </source>
</evidence>
<dbReference type="PROSITE" id="PS51007">
    <property type="entry name" value="CYTC"/>
    <property type="match status" value="1"/>
</dbReference>
<dbReference type="PANTHER" id="PTHR22888">
    <property type="entry name" value="CYTOCHROME C OXIDASE, SUBUNIT II"/>
    <property type="match status" value="1"/>
</dbReference>
<dbReference type="InterPro" id="IPR034236">
    <property type="entry name" value="CuRO_CcO_Caa3_II"/>
</dbReference>
<reference evidence="21 22" key="1">
    <citation type="submission" date="2016-10" db="EMBL/GenBank/DDBJ databases">
        <authorList>
            <person name="de Groot N.N."/>
        </authorList>
    </citation>
    <scope>NUCLEOTIDE SEQUENCE [LARGE SCALE GENOMIC DNA]</scope>
    <source>
        <strain evidence="21 22">DSM 19547</strain>
    </source>
</reference>
<dbReference type="PANTHER" id="PTHR22888:SF9">
    <property type="entry name" value="CYTOCHROME C OXIDASE SUBUNIT 2"/>
    <property type="match status" value="1"/>
</dbReference>
<evidence type="ECO:0000256" key="12">
    <source>
        <dbReference type="ARBA" id="ARBA00023136"/>
    </source>
</evidence>
<evidence type="ECO:0000313" key="22">
    <source>
        <dbReference type="Proteomes" id="UP000199356"/>
    </source>
</evidence>
<name>A0A1I5RT78_9RHOB</name>
<dbReference type="InterPro" id="IPR009056">
    <property type="entry name" value="Cyt_c-like_dom"/>
</dbReference>
<dbReference type="PROSITE" id="PS00078">
    <property type="entry name" value="COX2"/>
    <property type="match status" value="1"/>
</dbReference>
<dbReference type="GO" id="GO:0016020">
    <property type="term" value="C:membrane"/>
    <property type="evidence" value="ECO:0007669"/>
    <property type="project" value="UniProtKB-SubCell"/>
</dbReference>
<comment type="catalytic activity">
    <reaction evidence="15">
        <text>4 Fe(II)-[cytochrome c] + O2 + 8 H(+)(in) = 4 Fe(III)-[cytochrome c] + 2 H2O + 4 H(+)(out)</text>
        <dbReference type="Rhea" id="RHEA:11436"/>
        <dbReference type="Rhea" id="RHEA-COMP:10350"/>
        <dbReference type="Rhea" id="RHEA-COMP:14399"/>
        <dbReference type="ChEBI" id="CHEBI:15377"/>
        <dbReference type="ChEBI" id="CHEBI:15378"/>
        <dbReference type="ChEBI" id="CHEBI:15379"/>
        <dbReference type="ChEBI" id="CHEBI:29033"/>
        <dbReference type="ChEBI" id="CHEBI:29034"/>
        <dbReference type="EC" id="7.1.1.9"/>
    </reaction>
</comment>
<dbReference type="GO" id="GO:0042773">
    <property type="term" value="P:ATP synthesis coupled electron transport"/>
    <property type="evidence" value="ECO:0007669"/>
    <property type="project" value="TreeGrafter"/>
</dbReference>
<keyword evidence="4 16" id="KW-0349">Heme</keyword>
<dbReference type="GO" id="GO:0004129">
    <property type="term" value="F:cytochrome-c oxidase activity"/>
    <property type="evidence" value="ECO:0007669"/>
    <property type="project" value="UniProtKB-EC"/>
</dbReference>
<evidence type="ECO:0000313" key="21">
    <source>
        <dbReference type="EMBL" id="SFP61146.1"/>
    </source>
</evidence>
<feature type="signal peptide" evidence="18">
    <location>
        <begin position="1"/>
        <end position="22"/>
    </location>
</feature>
<keyword evidence="10 16" id="KW-0408">Iron</keyword>
<dbReference type="InterPro" id="IPR008972">
    <property type="entry name" value="Cupredoxin"/>
</dbReference>
<evidence type="ECO:0000256" key="4">
    <source>
        <dbReference type="ARBA" id="ARBA00022617"/>
    </source>
</evidence>
<evidence type="ECO:0000256" key="18">
    <source>
        <dbReference type="SAM" id="SignalP"/>
    </source>
</evidence>
<evidence type="ECO:0000256" key="16">
    <source>
        <dbReference type="PROSITE-ProRule" id="PRU00433"/>
    </source>
</evidence>
<comment type="similarity">
    <text evidence="2">Belongs to the cytochrome c oxidase subunit 2 family.</text>
</comment>
<organism evidence="21 22">
    <name type="scientific">Tranquillimonas alkanivorans</name>
    <dbReference type="NCBI Taxonomy" id="441119"/>
    <lineage>
        <taxon>Bacteria</taxon>
        <taxon>Pseudomonadati</taxon>
        <taxon>Pseudomonadota</taxon>
        <taxon>Alphaproteobacteria</taxon>
        <taxon>Rhodobacterales</taxon>
        <taxon>Roseobacteraceae</taxon>
        <taxon>Tranquillimonas</taxon>
    </lineage>
</organism>
<evidence type="ECO:0000256" key="13">
    <source>
        <dbReference type="ARBA" id="ARBA00024688"/>
    </source>
</evidence>
<feature type="domain" description="Cytochrome oxidase subunit II copper A binding" evidence="19">
    <location>
        <begin position="128"/>
        <end position="244"/>
    </location>
</feature>
<evidence type="ECO:0000256" key="5">
    <source>
        <dbReference type="ARBA" id="ARBA00022660"/>
    </source>
</evidence>
<evidence type="ECO:0000256" key="1">
    <source>
        <dbReference type="ARBA" id="ARBA00004141"/>
    </source>
</evidence>
<evidence type="ECO:0000256" key="10">
    <source>
        <dbReference type="ARBA" id="ARBA00023004"/>
    </source>
</evidence>
<dbReference type="SUPFAM" id="SSF46626">
    <property type="entry name" value="Cytochrome c"/>
    <property type="match status" value="1"/>
</dbReference>
<evidence type="ECO:0000256" key="14">
    <source>
        <dbReference type="ARBA" id="ARBA00031399"/>
    </source>
</evidence>
<feature type="transmembrane region" description="Helical" evidence="17">
    <location>
        <begin position="96"/>
        <end position="117"/>
    </location>
</feature>
<feature type="chain" id="PRO_5011516168" description="Cytochrome aa3 subunit 2" evidence="18">
    <location>
        <begin position="23"/>
        <end position="348"/>
    </location>
</feature>
<keyword evidence="12 17" id="KW-0472">Membrane</keyword>
<dbReference type="InterPro" id="IPR036909">
    <property type="entry name" value="Cyt_c-like_dom_sf"/>
</dbReference>
<keyword evidence="9 17" id="KW-1133">Transmembrane helix</keyword>
<evidence type="ECO:0000256" key="8">
    <source>
        <dbReference type="ARBA" id="ARBA00022982"/>
    </source>
</evidence>
<feature type="domain" description="Cytochrome c" evidence="20">
    <location>
        <begin position="255"/>
        <end position="345"/>
    </location>
</feature>
<evidence type="ECO:0000256" key="3">
    <source>
        <dbReference type="ARBA" id="ARBA00022448"/>
    </source>
</evidence>
<feature type="transmembrane region" description="Helical" evidence="17">
    <location>
        <begin position="46"/>
        <end position="70"/>
    </location>
</feature>
<dbReference type="PROSITE" id="PS50857">
    <property type="entry name" value="COX2_CUA"/>
    <property type="match status" value="1"/>
</dbReference>
<dbReference type="Proteomes" id="UP000199356">
    <property type="component" value="Unassembled WGS sequence"/>
</dbReference>
<sequence length="348" mass="38379">MRRTIRHIPLLGTALAPAAAQAQGENRPMWYLETFGSPGNEITPILWGLLWLAIGVVVIIAALVLAGVFLKTQRGVDMRRDQEAVSPPHDHSALRWMYGGLFATLAALSVFVVWTMMTMADIRQPDGEAPITIAITGHQWWWQVTYLSEDESRIFETANEIHVPVGVPVKFRLTSADVIHSFWVPAIASKTDLIPGQENTAWFRADTPGVYRGQCAEYCGKQHANMALRVVAESPEDFDAWWDMQLEPVEMPETEVAKMGMELFRLNCAACHNIRGAMAGGEMGPDLSHLMERTTLASGMLPNTPGHLSGWIANPDVIKPGTLMPRTDLSGPELDAIRAFLLTLDQGA</sequence>
<dbReference type="EMBL" id="FOXA01000009">
    <property type="protein sequence ID" value="SFP61146.1"/>
    <property type="molecule type" value="Genomic_DNA"/>
</dbReference>
<dbReference type="InterPro" id="IPR002429">
    <property type="entry name" value="CcO_II-like_C"/>
</dbReference>
<comment type="function">
    <text evidence="13">Subunits I and II form the functional core of the enzyme complex. Electrons originating in cytochrome c are transferred via heme a and Cu(A) to the binuclear center formed by heme a3 and Cu(B).</text>
</comment>
<dbReference type="Gene3D" id="2.60.40.420">
    <property type="entry name" value="Cupredoxins - blue copper proteins"/>
    <property type="match status" value="1"/>
</dbReference>
<dbReference type="GO" id="GO:0005507">
    <property type="term" value="F:copper ion binding"/>
    <property type="evidence" value="ECO:0007669"/>
    <property type="project" value="InterPro"/>
</dbReference>
<dbReference type="STRING" id="441119.SAMN04488047_10953"/>
<keyword evidence="3" id="KW-0813">Transport</keyword>
<dbReference type="InterPro" id="IPR001505">
    <property type="entry name" value="Copper_CuA"/>
</dbReference>
<evidence type="ECO:0000256" key="7">
    <source>
        <dbReference type="ARBA" id="ARBA00022723"/>
    </source>
</evidence>
<proteinExistence type="inferred from homology"/>
<keyword evidence="7 16" id="KW-0479">Metal-binding</keyword>
<dbReference type="InterPro" id="IPR014222">
    <property type="entry name" value="Cyt_c_oxidase_su2"/>
</dbReference>